<dbReference type="GO" id="GO:0005737">
    <property type="term" value="C:cytoplasm"/>
    <property type="evidence" value="ECO:0007669"/>
    <property type="project" value="InterPro"/>
</dbReference>
<feature type="binding site" evidence="1">
    <location>
        <begin position="292"/>
        <end position="293"/>
    </location>
    <ligand>
        <name>L-histidine</name>
        <dbReference type="ChEBI" id="CHEBI:57595"/>
    </ligand>
</feature>
<evidence type="ECO:0000256" key="1">
    <source>
        <dbReference type="PIRSR" id="PIRSR001549-1"/>
    </source>
</evidence>
<dbReference type="GO" id="GO:0006427">
    <property type="term" value="P:histidyl-tRNA aminoacylation"/>
    <property type="evidence" value="ECO:0007669"/>
    <property type="project" value="TreeGrafter"/>
</dbReference>
<reference evidence="3 4" key="1">
    <citation type="submission" date="2015-09" db="EMBL/GenBank/DDBJ databases">
        <title>Draft genome sequence of Alicyclobacillus ferrooxydans DSM 22381.</title>
        <authorList>
            <person name="Hemp J."/>
        </authorList>
    </citation>
    <scope>NUCLEOTIDE SEQUENCE [LARGE SCALE GENOMIC DNA]</scope>
    <source>
        <strain evidence="3 4">TC-34</strain>
    </source>
</reference>
<feature type="binding site" evidence="1">
    <location>
        <begin position="85"/>
        <end position="87"/>
    </location>
    <ligand>
        <name>L-histidine</name>
        <dbReference type="ChEBI" id="CHEBI:57595"/>
    </ligand>
</feature>
<dbReference type="AlphaFoldDB" id="A0A0P9EXP8"/>
<evidence type="ECO:0000313" key="4">
    <source>
        <dbReference type="Proteomes" id="UP000050482"/>
    </source>
</evidence>
<dbReference type="Proteomes" id="UP000050482">
    <property type="component" value="Unassembled WGS sequence"/>
</dbReference>
<evidence type="ECO:0000259" key="2">
    <source>
        <dbReference type="Pfam" id="PF13393"/>
    </source>
</evidence>
<keyword evidence="4" id="KW-1185">Reference proteome</keyword>
<dbReference type="GO" id="GO:0140096">
    <property type="term" value="F:catalytic activity, acting on a protein"/>
    <property type="evidence" value="ECO:0007669"/>
    <property type="project" value="UniProtKB-ARBA"/>
</dbReference>
<dbReference type="EMBL" id="LJCO01000044">
    <property type="protein sequence ID" value="KPV43894.1"/>
    <property type="molecule type" value="Genomic_DNA"/>
</dbReference>
<dbReference type="InterPro" id="IPR004516">
    <property type="entry name" value="HisRS/HisZ"/>
</dbReference>
<dbReference type="SUPFAM" id="SSF55681">
    <property type="entry name" value="Class II aaRS and biotin synthetases"/>
    <property type="match status" value="1"/>
</dbReference>
<organism evidence="3 4">
    <name type="scientific">Alicyclobacillus ferrooxydans</name>
    <dbReference type="NCBI Taxonomy" id="471514"/>
    <lineage>
        <taxon>Bacteria</taxon>
        <taxon>Bacillati</taxon>
        <taxon>Bacillota</taxon>
        <taxon>Bacilli</taxon>
        <taxon>Bacillales</taxon>
        <taxon>Alicyclobacillaceae</taxon>
        <taxon>Alicyclobacillus</taxon>
    </lineage>
</organism>
<dbReference type="CDD" id="cd00773">
    <property type="entry name" value="HisRS-like_core"/>
    <property type="match status" value="1"/>
</dbReference>
<dbReference type="Pfam" id="PF13393">
    <property type="entry name" value="tRNA-synt_His"/>
    <property type="match status" value="1"/>
</dbReference>
<name>A0A0P9EXP8_9BACL</name>
<dbReference type="Gene3D" id="3.30.930.10">
    <property type="entry name" value="Bira Bifunctional Protein, Domain 2"/>
    <property type="match status" value="1"/>
</dbReference>
<dbReference type="PANTHER" id="PTHR43707">
    <property type="entry name" value="HISTIDYL-TRNA SYNTHETASE"/>
    <property type="match status" value="1"/>
</dbReference>
<dbReference type="STRING" id="471514.AN477_10040"/>
<dbReference type="InterPro" id="IPR045864">
    <property type="entry name" value="aa-tRNA-synth_II/BPL/LPL"/>
</dbReference>
<dbReference type="RefSeq" id="WP_054969020.1">
    <property type="nucleotide sequence ID" value="NZ_LJCO01000044.1"/>
</dbReference>
<feature type="binding site" evidence="1">
    <location>
        <position position="139"/>
    </location>
    <ligand>
        <name>L-histidine</name>
        <dbReference type="ChEBI" id="CHEBI:57595"/>
    </ligand>
</feature>
<evidence type="ECO:0000313" key="3">
    <source>
        <dbReference type="EMBL" id="KPV43894.1"/>
    </source>
</evidence>
<dbReference type="PATRIC" id="fig|471514.4.peg.3251"/>
<feature type="binding site" evidence="1">
    <location>
        <position position="135"/>
    </location>
    <ligand>
        <name>L-histidine</name>
        <dbReference type="ChEBI" id="CHEBI:57595"/>
    </ligand>
</feature>
<feature type="binding site" evidence="1">
    <location>
        <position position="288"/>
    </location>
    <ligand>
        <name>L-histidine</name>
        <dbReference type="ChEBI" id="CHEBI:57595"/>
    </ligand>
</feature>
<accession>A0A0P9EXP8</accession>
<dbReference type="InterPro" id="IPR041715">
    <property type="entry name" value="HisRS-like_core"/>
</dbReference>
<proteinExistence type="predicted"/>
<gene>
    <name evidence="3" type="ORF">AN477_10040</name>
</gene>
<dbReference type="PANTHER" id="PTHR43707:SF1">
    <property type="entry name" value="HISTIDINE--TRNA LIGASE, MITOCHONDRIAL-RELATED"/>
    <property type="match status" value="1"/>
</dbReference>
<dbReference type="GO" id="GO:0016740">
    <property type="term" value="F:transferase activity"/>
    <property type="evidence" value="ECO:0007669"/>
    <property type="project" value="UniProtKB-ARBA"/>
</dbReference>
<comment type="caution">
    <text evidence="3">The sequence shown here is derived from an EMBL/GenBank/DDBJ whole genome shotgun (WGS) entry which is preliminary data.</text>
</comment>
<dbReference type="OrthoDB" id="9800814at2"/>
<protein>
    <recommendedName>
        <fullName evidence="2">Class II Histidinyl-tRNA synthetase (HisRS)-like catalytic core domain-containing protein</fullName>
    </recommendedName>
</protein>
<sequence>MSIDVVRKWVDRPLGMQDLFPQQAKFRRKVESVLLEEFDEHGFEMVSCGAFEYVDTLLRGRAAAEAEAWVRVFDTLGRTVALRPEMTPSIARMAAPVLSGGNKEIKWCYAERVYHRTDDPASLSWVSGRAAESTQVGVEWIGPSSHEVDAKLLLMCQSGLKRLGLKDWQMVVSHAGFASAFLSASGIESAVVDDLLAMLARGDYVGFRRIVDGQEDTELASGDVLLSVLSKLDPFSSSRLTDLIHVSWKDASLGKQVEHYWDSLVQFAAQLKSMGLANQLTFDLTLTRDISYYTGIVFEVFANGVGAPVALGGRYDGLLASFGAPAPAVGFTYEVERLMAALSEIEWTTQPTNDGETGASE</sequence>
<feature type="domain" description="Class II Histidinyl-tRNA synthetase (HisRS)-like catalytic core" evidence="2">
    <location>
        <begin position="15"/>
        <end position="338"/>
    </location>
</feature>
<dbReference type="GO" id="GO:0004821">
    <property type="term" value="F:histidine-tRNA ligase activity"/>
    <property type="evidence" value="ECO:0007669"/>
    <property type="project" value="TreeGrafter"/>
</dbReference>
<dbReference type="PIRSF" id="PIRSF001549">
    <property type="entry name" value="His-tRNA_synth"/>
    <property type="match status" value="1"/>
</dbReference>